<dbReference type="AlphaFoldDB" id="A0AA36G1C0"/>
<evidence type="ECO:0000313" key="3">
    <source>
        <dbReference type="Proteomes" id="UP001177023"/>
    </source>
</evidence>
<feature type="transmembrane region" description="Helical" evidence="1">
    <location>
        <begin position="29"/>
        <end position="53"/>
    </location>
</feature>
<feature type="transmembrane region" description="Helical" evidence="1">
    <location>
        <begin position="73"/>
        <end position="92"/>
    </location>
</feature>
<comment type="caution">
    <text evidence="2">The sequence shown here is derived from an EMBL/GenBank/DDBJ whole genome shotgun (WGS) entry which is preliminary data.</text>
</comment>
<organism evidence="2 3">
    <name type="scientific">Mesorhabditis spiculigera</name>
    <dbReference type="NCBI Taxonomy" id="96644"/>
    <lineage>
        <taxon>Eukaryota</taxon>
        <taxon>Metazoa</taxon>
        <taxon>Ecdysozoa</taxon>
        <taxon>Nematoda</taxon>
        <taxon>Chromadorea</taxon>
        <taxon>Rhabditida</taxon>
        <taxon>Rhabditina</taxon>
        <taxon>Rhabditomorpha</taxon>
        <taxon>Rhabditoidea</taxon>
        <taxon>Rhabditidae</taxon>
        <taxon>Mesorhabditinae</taxon>
        <taxon>Mesorhabditis</taxon>
    </lineage>
</organism>
<dbReference type="InterPro" id="IPR019422">
    <property type="entry name" value="7TM_GPCR_serpentine_rcpt_Srh"/>
</dbReference>
<dbReference type="Proteomes" id="UP001177023">
    <property type="component" value="Unassembled WGS sequence"/>
</dbReference>
<name>A0AA36G1C0_9BILA</name>
<dbReference type="Pfam" id="PF10318">
    <property type="entry name" value="7TM_GPCR_Srh"/>
    <property type="match status" value="1"/>
</dbReference>
<accession>A0AA36G1C0</accession>
<evidence type="ECO:0000313" key="2">
    <source>
        <dbReference type="EMBL" id="CAJ0569592.1"/>
    </source>
</evidence>
<gene>
    <name evidence="2" type="ORF">MSPICULIGERA_LOCUS8067</name>
</gene>
<protein>
    <submittedName>
        <fullName evidence="2">Uncharacterized protein</fullName>
    </submittedName>
</protein>
<reference evidence="2" key="1">
    <citation type="submission" date="2023-06" db="EMBL/GenBank/DDBJ databases">
        <authorList>
            <person name="Delattre M."/>
        </authorList>
    </citation>
    <scope>NUCLEOTIDE SEQUENCE</scope>
    <source>
        <strain evidence="2">AF72</strain>
    </source>
</reference>
<keyword evidence="1" id="KW-0812">Transmembrane</keyword>
<dbReference type="EMBL" id="CATQJA010002073">
    <property type="protein sequence ID" value="CAJ0569592.1"/>
    <property type="molecule type" value="Genomic_DNA"/>
</dbReference>
<feature type="transmembrane region" description="Helical" evidence="1">
    <location>
        <begin position="258"/>
        <end position="279"/>
    </location>
</feature>
<feature type="transmembrane region" description="Helical" evidence="1">
    <location>
        <begin position="219"/>
        <end position="246"/>
    </location>
</feature>
<feature type="non-terminal residue" evidence="2">
    <location>
        <position position="318"/>
    </location>
</feature>
<evidence type="ECO:0000256" key="1">
    <source>
        <dbReference type="SAM" id="Phobius"/>
    </source>
</evidence>
<keyword evidence="1" id="KW-0472">Membrane</keyword>
<proteinExistence type="predicted"/>
<feature type="transmembrane region" description="Helical" evidence="1">
    <location>
        <begin position="112"/>
        <end position="134"/>
    </location>
</feature>
<keyword evidence="1" id="KW-1133">Transmembrane helix</keyword>
<sequence>MLIVLPLGCATIWTIWTQSGDTMKAMVPYLLVFHGTILMFDLFFLVTDVRTWFPVIGLTYRPIISVPFLLEVYYPIACGLLLTGVLAMGVLLRRRAAAVAGVLQHVPQKVLLTVEGVFGVTMELGVVLTAYFGVADRAKAEQYYRTVFPHQPQLLPSNQPAVYYVPSINPIFSYYIGLLCFLICVLVLEILFSIYAFIHALERRSRDGSRVRSKQQTRAYQCILLQFMAPASGIIYSLGVGLAATFGVDLPFEYLNPLLPITFSLNTYWVSATCIAFNAKYKQYFFQRFVPKFLRPIDESPASHPRLLTQSVAAVTRH</sequence>
<feature type="transmembrane region" description="Helical" evidence="1">
    <location>
        <begin position="172"/>
        <end position="198"/>
    </location>
</feature>
<keyword evidence="3" id="KW-1185">Reference proteome</keyword>